<reference evidence="3 4" key="1">
    <citation type="journal article" date="2015" name="Genome Announc.">
        <title>Expanding the biotechnology potential of lactobacilli through comparative genomics of 213 strains and associated genera.</title>
        <authorList>
            <person name="Sun Z."/>
            <person name="Harris H.M."/>
            <person name="McCann A."/>
            <person name="Guo C."/>
            <person name="Argimon S."/>
            <person name="Zhang W."/>
            <person name="Yang X."/>
            <person name="Jeffery I.B."/>
            <person name="Cooney J.C."/>
            <person name="Kagawa T.F."/>
            <person name="Liu W."/>
            <person name="Song Y."/>
            <person name="Salvetti E."/>
            <person name="Wrobel A."/>
            <person name="Rasinkangas P."/>
            <person name="Parkhill J."/>
            <person name="Rea M.C."/>
            <person name="O'Sullivan O."/>
            <person name="Ritari J."/>
            <person name="Douillard F.P."/>
            <person name="Paul Ross R."/>
            <person name="Yang R."/>
            <person name="Briner A.E."/>
            <person name="Felis G.E."/>
            <person name="de Vos W.M."/>
            <person name="Barrangou R."/>
            <person name="Klaenhammer T.R."/>
            <person name="Caufield P.W."/>
            <person name="Cui Y."/>
            <person name="Zhang H."/>
            <person name="O'Toole P.W."/>
        </authorList>
    </citation>
    <scope>NUCLEOTIDE SEQUENCE [LARGE SCALE GENOMIC DNA]</scope>
    <source>
        <strain evidence="3 4">DSM 15707</strain>
    </source>
</reference>
<evidence type="ECO:0000256" key="1">
    <source>
        <dbReference type="ARBA" id="ARBA00008791"/>
    </source>
</evidence>
<proteinExistence type="inferred from homology"/>
<keyword evidence="4" id="KW-1185">Reference proteome</keyword>
<dbReference type="AlphaFoldDB" id="A0A0R1RFK0"/>
<name>A0A0R1RFK0_9LACO</name>
<dbReference type="PANTHER" id="PTHR46268">
    <property type="entry name" value="STRESS RESPONSE PROTEIN NHAX"/>
    <property type="match status" value="1"/>
</dbReference>
<comment type="similarity">
    <text evidence="1">Belongs to the universal stress protein A family.</text>
</comment>
<accession>A0A0R1RFK0</accession>
<sequence length="156" mass="16940">MTKMTHELSLNIEPKHFKTVLVGVDESEQGYVALANAIHQANEDNAKLVIASILELGDLSTFDAMSIPVIRDKEAKLQINLDRYKEYAISKGVVKVETIVGNGSKAGSVLVQDLIPETNADLIIIGAHSKDGFLDYLGSQAVYVARNAKISSMIAR</sequence>
<evidence type="ECO:0000259" key="2">
    <source>
        <dbReference type="Pfam" id="PF00582"/>
    </source>
</evidence>
<dbReference type="CDD" id="cd00293">
    <property type="entry name" value="USP-like"/>
    <property type="match status" value="1"/>
</dbReference>
<dbReference type="STRING" id="1423778.FC70_GL001275"/>
<dbReference type="PATRIC" id="fig|1423778.4.peg.1309"/>
<dbReference type="EMBL" id="AZFE01000031">
    <property type="protein sequence ID" value="KRL55671.1"/>
    <property type="molecule type" value="Genomic_DNA"/>
</dbReference>
<evidence type="ECO:0000313" key="4">
    <source>
        <dbReference type="Proteomes" id="UP000051697"/>
    </source>
</evidence>
<dbReference type="InterPro" id="IPR006016">
    <property type="entry name" value="UspA"/>
</dbReference>
<dbReference type="InterPro" id="IPR006015">
    <property type="entry name" value="Universal_stress_UspA"/>
</dbReference>
<organism evidence="3 4">
    <name type="scientific">Paucilactobacillus oligofermentans DSM 15707 = LMG 22743</name>
    <dbReference type="NCBI Taxonomy" id="1423778"/>
    <lineage>
        <taxon>Bacteria</taxon>
        <taxon>Bacillati</taxon>
        <taxon>Bacillota</taxon>
        <taxon>Bacilli</taxon>
        <taxon>Lactobacillales</taxon>
        <taxon>Lactobacillaceae</taxon>
        <taxon>Paucilactobacillus</taxon>
    </lineage>
</organism>
<dbReference type="PANTHER" id="PTHR46268:SF6">
    <property type="entry name" value="UNIVERSAL STRESS PROTEIN UP12"/>
    <property type="match status" value="1"/>
</dbReference>
<dbReference type="Pfam" id="PF00582">
    <property type="entry name" value="Usp"/>
    <property type="match status" value="1"/>
</dbReference>
<protein>
    <submittedName>
        <fullName evidence="3">UspA family nucleotide-binding protein</fullName>
    </submittedName>
</protein>
<dbReference type="PRINTS" id="PR01438">
    <property type="entry name" value="UNVRSLSTRESS"/>
</dbReference>
<comment type="caution">
    <text evidence="3">The sequence shown here is derived from an EMBL/GenBank/DDBJ whole genome shotgun (WGS) entry which is preliminary data.</text>
</comment>
<dbReference type="InterPro" id="IPR014729">
    <property type="entry name" value="Rossmann-like_a/b/a_fold"/>
</dbReference>
<dbReference type="Proteomes" id="UP000051697">
    <property type="component" value="Unassembled WGS sequence"/>
</dbReference>
<feature type="domain" description="UspA" evidence="2">
    <location>
        <begin position="17"/>
        <end position="156"/>
    </location>
</feature>
<evidence type="ECO:0000313" key="3">
    <source>
        <dbReference type="EMBL" id="KRL55671.1"/>
    </source>
</evidence>
<dbReference type="SUPFAM" id="SSF52402">
    <property type="entry name" value="Adenine nucleotide alpha hydrolases-like"/>
    <property type="match status" value="1"/>
</dbReference>
<dbReference type="Gene3D" id="3.40.50.620">
    <property type="entry name" value="HUPs"/>
    <property type="match status" value="1"/>
</dbReference>
<gene>
    <name evidence="3" type="ORF">FC70_GL001275</name>
</gene>